<evidence type="ECO:0000313" key="3">
    <source>
        <dbReference type="Proteomes" id="UP000784294"/>
    </source>
</evidence>
<proteinExistence type="predicted"/>
<feature type="compositionally biased region" description="Polar residues" evidence="1">
    <location>
        <begin position="11"/>
        <end position="22"/>
    </location>
</feature>
<sequence>MGFRPGLRFMNESSSGHHNNAQLLGCRPETVGEMASNFKLGADPAVAAPSSGLWPREFVITSQHQGCPASQRA</sequence>
<name>A0A3S5ALD5_9PLAT</name>
<organism evidence="2 3">
    <name type="scientific">Protopolystoma xenopodis</name>
    <dbReference type="NCBI Taxonomy" id="117903"/>
    <lineage>
        <taxon>Eukaryota</taxon>
        <taxon>Metazoa</taxon>
        <taxon>Spiralia</taxon>
        <taxon>Lophotrochozoa</taxon>
        <taxon>Platyhelminthes</taxon>
        <taxon>Monogenea</taxon>
        <taxon>Polyopisthocotylea</taxon>
        <taxon>Polystomatidea</taxon>
        <taxon>Polystomatidae</taxon>
        <taxon>Protopolystoma</taxon>
    </lineage>
</organism>
<protein>
    <submittedName>
        <fullName evidence="2">Uncharacterized protein</fullName>
    </submittedName>
</protein>
<dbReference type="Proteomes" id="UP000784294">
    <property type="component" value="Unassembled WGS sequence"/>
</dbReference>
<keyword evidence="3" id="KW-1185">Reference proteome</keyword>
<reference evidence="2" key="1">
    <citation type="submission" date="2018-11" db="EMBL/GenBank/DDBJ databases">
        <authorList>
            <consortium name="Pathogen Informatics"/>
        </authorList>
    </citation>
    <scope>NUCLEOTIDE SEQUENCE</scope>
</reference>
<evidence type="ECO:0000256" key="1">
    <source>
        <dbReference type="SAM" id="MobiDB-lite"/>
    </source>
</evidence>
<accession>A0A3S5ALD5</accession>
<gene>
    <name evidence="2" type="ORF">PXEA_LOCUS20140</name>
</gene>
<dbReference type="EMBL" id="CAAALY010082066">
    <property type="protein sequence ID" value="VEL26700.1"/>
    <property type="molecule type" value="Genomic_DNA"/>
</dbReference>
<dbReference type="AlphaFoldDB" id="A0A3S5ALD5"/>
<comment type="caution">
    <text evidence="2">The sequence shown here is derived from an EMBL/GenBank/DDBJ whole genome shotgun (WGS) entry which is preliminary data.</text>
</comment>
<evidence type="ECO:0000313" key="2">
    <source>
        <dbReference type="EMBL" id="VEL26700.1"/>
    </source>
</evidence>
<feature type="region of interest" description="Disordered" evidence="1">
    <location>
        <begin position="1"/>
        <end position="22"/>
    </location>
</feature>